<dbReference type="InterPro" id="IPR035093">
    <property type="entry name" value="RelE/ParE_toxin_dom_sf"/>
</dbReference>
<evidence type="ECO:0008006" key="3">
    <source>
        <dbReference type="Google" id="ProtNLM"/>
    </source>
</evidence>
<proteinExistence type="predicted"/>
<evidence type="ECO:0000313" key="1">
    <source>
        <dbReference type="EMBL" id="SHG88746.1"/>
    </source>
</evidence>
<protein>
    <recommendedName>
        <fullName evidence="3">mRNA interferase RelE/StbE</fullName>
    </recommendedName>
</protein>
<organism evidence="1 2">
    <name type="scientific">Flavobacterium micromati</name>
    <dbReference type="NCBI Taxonomy" id="229205"/>
    <lineage>
        <taxon>Bacteria</taxon>
        <taxon>Pseudomonadati</taxon>
        <taxon>Bacteroidota</taxon>
        <taxon>Flavobacteriia</taxon>
        <taxon>Flavobacteriales</taxon>
        <taxon>Flavobacteriaceae</taxon>
        <taxon>Flavobacterium</taxon>
    </lineage>
</organism>
<dbReference type="Proteomes" id="UP000184020">
    <property type="component" value="Unassembled WGS sequence"/>
</dbReference>
<dbReference type="RefSeq" id="WP_244533931.1">
    <property type="nucleotide sequence ID" value="NZ_FQWF01000011.1"/>
</dbReference>
<keyword evidence="2" id="KW-1185">Reference proteome</keyword>
<dbReference type="EMBL" id="FQWF01000011">
    <property type="protein sequence ID" value="SHG88746.1"/>
    <property type="molecule type" value="Genomic_DNA"/>
</dbReference>
<sequence length="56" mass="6398">MYKIDFSKKAQKKLDKLSDVTADPILFAIGSLSRNPRPKGYKKLKGRKGYRIRVGD</sequence>
<accession>A0A1M5NGM8</accession>
<reference evidence="2" key="1">
    <citation type="submission" date="2016-11" db="EMBL/GenBank/DDBJ databases">
        <authorList>
            <person name="Varghese N."/>
            <person name="Submissions S."/>
        </authorList>
    </citation>
    <scope>NUCLEOTIDE SEQUENCE [LARGE SCALE GENOMIC DNA]</scope>
    <source>
        <strain evidence="2">DSM 17659</strain>
    </source>
</reference>
<dbReference type="Gene3D" id="3.30.2310.20">
    <property type="entry name" value="RelE-like"/>
    <property type="match status" value="1"/>
</dbReference>
<gene>
    <name evidence="1" type="ORF">SAMN05444372_11171</name>
</gene>
<dbReference type="SUPFAM" id="SSF143011">
    <property type="entry name" value="RelE-like"/>
    <property type="match status" value="1"/>
</dbReference>
<dbReference type="AlphaFoldDB" id="A0A1M5NGM8"/>
<name>A0A1M5NGM8_9FLAO</name>
<dbReference type="STRING" id="229205.SAMN05444372_11171"/>
<evidence type="ECO:0000313" key="2">
    <source>
        <dbReference type="Proteomes" id="UP000184020"/>
    </source>
</evidence>